<organism evidence="2 3">
    <name type="scientific">Chelatococcus asaccharovorans</name>
    <dbReference type="NCBI Taxonomy" id="28210"/>
    <lineage>
        <taxon>Bacteria</taxon>
        <taxon>Pseudomonadati</taxon>
        <taxon>Pseudomonadota</taxon>
        <taxon>Alphaproteobacteria</taxon>
        <taxon>Hyphomicrobiales</taxon>
        <taxon>Chelatococcaceae</taxon>
        <taxon>Chelatococcus</taxon>
    </lineage>
</organism>
<dbReference type="SMART" id="SM00849">
    <property type="entry name" value="Lactamase_B"/>
    <property type="match status" value="1"/>
</dbReference>
<accession>A0A2V3TVK4</accession>
<dbReference type="Pfam" id="PF21221">
    <property type="entry name" value="B_lactamase-like_C"/>
    <property type="match status" value="1"/>
</dbReference>
<dbReference type="Pfam" id="PF00753">
    <property type="entry name" value="Lactamase_B"/>
    <property type="match status" value="1"/>
</dbReference>
<dbReference type="PANTHER" id="PTHR23131">
    <property type="entry name" value="ENDORIBONUCLEASE LACTB2"/>
    <property type="match status" value="1"/>
</dbReference>
<keyword evidence="2" id="KW-0378">Hydrolase</keyword>
<comment type="caution">
    <text evidence="2">The sequence shown here is derived from an EMBL/GenBank/DDBJ whole genome shotgun (WGS) entry which is preliminary data.</text>
</comment>
<dbReference type="AlphaFoldDB" id="A0A2V3TVK4"/>
<dbReference type="InterPro" id="IPR050662">
    <property type="entry name" value="Sec-metab_biosynth-thioest"/>
</dbReference>
<sequence length="350" mass="38620">MTHSSPYEGLAVPFPVPPAPGEMIEIAPGVLWLRLPLPFRLNHVNIYLIHDGDGWAVIDAGIADAVSRQAWEALMAGPLAGQKLTRLFVTHFHPDHIGLAGWLVERFDIPLLCSQTTYLMARNIALDPLSLDAQFYRDFYLRHGMDRDVVDLVVTQGHSYLRMVESLPPAFRRHVAGDVLHIGSRMFEVLGGEGHAPEQLMLYCRDERLLLAADQVIARITPNVSVSALDPDGDPLGLYIRTLRTLGADIHPETLVLPGHELPFVGLGTRGEQIVDHHAERCALIAAACAIKPCSVADLVPVLFTRPLDPHQWSFAFSEAHAHVNYMIHRGDLACVVDAGTVRFTSTSVR</sequence>
<evidence type="ECO:0000313" key="2">
    <source>
        <dbReference type="EMBL" id="PXW53559.1"/>
    </source>
</evidence>
<dbReference type="Gene3D" id="1.10.10.10">
    <property type="entry name" value="Winged helix-like DNA-binding domain superfamily/Winged helix DNA-binding domain"/>
    <property type="match status" value="1"/>
</dbReference>
<protein>
    <submittedName>
        <fullName evidence="2">Glyoxylase-like metal-dependent hydrolase (Beta-lactamase superfamily II)</fullName>
    </submittedName>
</protein>
<evidence type="ECO:0000259" key="1">
    <source>
        <dbReference type="SMART" id="SM00849"/>
    </source>
</evidence>
<dbReference type="InterPro" id="IPR036866">
    <property type="entry name" value="RibonucZ/Hydroxyglut_hydro"/>
</dbReference>
<dbReference type="GO" id="GO:0016787">
    <property type="term" value="F:hydrolase activity"/>
    <property type="evidence" value="ECO:0007669"/>
    <property type="project" value="UniProtKB-KW"/>
</dbReference>
<dbReference type="PANTHER" id="PTHR23131:SF4">
    <property type="entry name" value="METALLO-BETA-LACTAMASE SUPERFAMILY POTEIN"/>
    <property type="match status" value="1"/>
</dbReference>
<dbReference type="RefSeq" id="WP_245450133.1">
    <property type="nucleotide sequence ID" value="NZ_JAHBRY010000001.1"/>
</dbReference>
<dbReference type="InterPro" id="IPR048933">
    <property type="entry name" value="B_lactamase-like_C"/>
</dbReference>
<gene>
    <name evidence="2" type="ORF">C7450_11347</name>
</gene>
<dbReference type="SUPFAM" id="SSF56281">
    <property type="entry name" value="Metallo-hydrolase/oxidoreductase"/>
    <property type="match status" value="1"/>
</dbReference>
<dbReference type="Gene3D" id="3.60.15.10">
    <property type="entry name" value="Ribonuclease Z/Hydroxyacylglutathione hydrolase-like"/>
    <property type="match status" value="1"/>
</dbReference>
<dbReference type="EMBL" id="QJJK01000013">
    <property type="protein sequence ID" value="PXW53559.1"/>
    <property type="molecule type" value="Genomic_DNA"/>
</dbReference>
<evidence type="ECO:0000313" key="3">
    <source>
        <dbReference type="Proteomes" id="UP000248021"/>
    </source>
</evidence>
<proteinExistence type="predicted"/>
<feature type="domain" description="Metallo-beta-lactamase" evidence="1">
    <location>
        <begin position="43"/>
        <end position="260"/>
    </location>
</feature>
<dbReference type="InterPro" id="IPR036388">
    <property type="entry name" value="WH-like_DNA-bd_sf"/>
</dbReference>
<name>A0A2V3TVK4_9HYPH</name>
<reference evidence="2 3" key="1">
    <citation type="submission" date="2018-05" db="EMBL/GenBank/DDBJ databases">
        <title>Genomic Encyclopedia of Type Strains, Phase IV (KMG-IV): sequencing the most valuable type-strain genomes for metagenomic binning, comparative biology and taxonomic classification.</title>
        <authorList>
            <person name="Goeker M."/>
        </authorList>
    </citation>
    <scope>NUCLEOTIDE SEQUENCE [LARGE SCALE GENOMIC DNA]</scope>
    <source>
        <strain evidence="2 3">DSM 6462</strain>
    </source>
</reference>
<dbReference type="InterPro" id="IPR001279">
    <property type="entry name" value="Metallo-B-lactamas"/>
</dbReference>
<dbReference type="Proteomes" id="UP000248021">
    <property type="component" value="Unassembled WGS sequence"/>
</dbReference>
<keyword evidence="3" id="KW-1185">Reference proteome</keyword>